<evidence type="ECO:0000313" key="3">
    <source>
        <dbReference type="Proteomes" id="UP001244427"/>
    </source>
</evidence>
<dbReference type="RefSeq" id="WP_307297525.1">
    <property type="nucleotide sequence ID" value="NZ_JAUSXV010000001.1"/>
</dbReference>
<dbReference type="AlphaFoldDB" id="A0AAW8F0S6"/>
<feature type="compositionally biased region" description="Basic and acidic residues" evidence="1">
    <location>
        <begin position="284"/>
        <end position="293"/>
    </location>
</feature>
<dbReference type="EMBL" id="JAUSXV010000001">
    <property type="protein sequence ID" value="MDQ0648649.1"/>
    <property type="molecule type" value="Genomic_DNA"/>
</dbReference>
<comment type="caution">
    <text evidence="2">The sequence shown here is derived from an EMBL/GenBank/DDBJ whole genome shotgun (WGS) entry which is preliminary data.</text>
</comment>
<organism evidence="2 3">
    <name type="scientific">Microbacterium natoriense</name>
    <dbReference type="NCBI Taxonomy" id="284570"/>
    <lineage>
        <taxon>Bacteria</taxon>
        <taxon>Bacillati</taxon>
        <taxon>Actinomycetota</taxon>
        <taxon>Actinomycetes</taxon>
        <taxon>Micrococcales</taxon>
        <taxon>Microbacteriaceae</taxon>
        <taxon>Microbacterium</taxon>
    </lineage>
</organism>
<gene>
    <name evidence="2" type="ORF">QFZ53_002845</name>
</gene>
<name>A0AAW8F0S6_9MICO</name>
<dbReference type="Proteomes" id="UP001244427">
    <property type="component" value="Unassembled WGS sequence"/>
</dbReference>
<protein>
    <submittedName>
        <fullName evidence="2">Uncharacterized protein</fullName>
    </submittedName>
</protein>
<evidence type="ECO:0000313" key="2">
    <source>
        <dbReference type="EMBL" id="MDQ0648649.1"/>
    </source>
</evidence>
<proteinExistence type="predicted"/>
<keyword evidence="3" id="KW-1185">Reference proteome</keyword>
<feature type="region of interest" description="Disordered" evidence="1">
    <location>
        <begin position="276"/>
        <end position="305"/>
    </location>
</feature>
<accession>A0AAW8F0S6</accession>
<reference evidence="2 3" key="1">
    <citation type="submission" date="2023-07" db="EMBL/GenBank/DDBJ databases">
        <title>Comparative genomics of wheat-associated soil bacteria to identify genetic determinants of phenazine resistance.</title>
        <authorList>
            <person name="Mouncey N."/>
        </authorList>
    </citation>
    <scope>NUCLEOTIDE SEQUENCE [LARGE SCALE GENOMIC DNA]</scope>
    <source>
        <strain evidence="2 3">W4I9-1</strain>
    </source>
</reference>
<evidence type="ECO:0000256" key="1">
    <source>
        <dbReference type="SAM" id="MobiDB-lite"/>
    </source>
</evidence>
<sequence length="305" mass="35370">MDIGDELIYRMRTFSPSERVRVVGIDTRKKTLRYDVEFLDGEKHGVIENIPGGRLRGPWRTVREYDERMAHWERFTKQELERHEEDAVEHVFILLIPKDAATLLWKHTVWTTRILDDEALGGLLGVSVAEVLENVDWYSDGDDKVVSPEGTMRIAEYACHMNPMPVLDAVVEDEKRQREYSTRSRPGDTLDNRPMPYSAEWEYAYYLKEGRPVHELLRAWCGQEAVTLQKRLAVAEAEVHRLDGLLVRALDDLKTHDHSLAADRIERAHIEERITPENAPRTPCPKDDIERNCHGYSQHPRLGPE</sequence>